<dbReference type="InterPro" id="IPR021218">
    <property type="entry name" value="DUF2784"/>
</dbReference>
<evidence type="ECO:0000256" key="1">
    <source>
        <dbReference type="SAM" id="Phobius"/>
    </source>
</evidence>
<keyword evidence="1" id="KW-1133">Transmembrane helix</keyword>
<dbReference type="Pfam" id="PF10861">
    <property type="entry name" value="DUF2784"/>
    <property type="match status" value="1"/>
</dbReference>
<protein>
    <submittedName>
        <fullName evidence="2">Uncharacterized protein</fullName>
    </submittedName>
</protein>
<dbReference type="EMBL" id="AUZZ01006493">
    <property type="protein sequence ID" value="EQD46141.1"/>
    <property type="molecule type" value="Genomic_DNA"/>
</dbReference>
<organism evidence="2">
    <name type="scientific">mine drainage metagenome</name>
    <dbReference type="NCBI Taxonomy" id="410659"/>
    <lineage>
        <taxon>unclassified sequences</taxon>
        <taxon>metagenomes</taxon>
        <taxon>ecological metagenomes</taxon>
    </lineage>
</organism>
<evidence type="ECO:0000313" key="2">
    <source>
        <dbReference type="EMBL" id="EQD46141.1"/>
    </source>
</evidence>
<dbReference type="AlphaFoldDB" id="T0ZDE3"/>
<feature type="transmembrane region" description="Helical" evidence="1">
    <location>
        <begin position="51"/>
        <end position="76"/>
    </location>
</feature>
<keyword evidence="1" id="KW-0812">Transmembrane</keyword>
<name>T0ZDE3_9ZZZZ</name>
<reference evidence="2" key="2">
    <citation type="journal article" date="2014" name="ISME J.">
        <title>Microbial stratification in low pH oxic and suboxic macroscopic growths along an acid mine drainage.</title>
        <authorList>
            <person name="Mendez-Garcia C."/>
            <person name="Mesa V."/>
            <person name="Sprenger R.R."/>
            <person name="Richter M."/>
            <person name="Diez M.S."/>
            <person name="Solano J."/>
            <person name="Bargiela R."/>
            <person name="Golyshina O.V."/>
            <person name="Manteca A."/>
            <person name="Ramos J.L."/>
            <person name="Gallego J.R."/>
            <person name="Llorente I."/>
            <person name="Martins Dos Santos V.A."/>
            <person name="Jensen O.N."/>
            <person name="Pelaez A.I."/>
            <person name="Sanchez J."/>
            <person name="Ferrer M."/>
        </authorList>
    </citation>
    <scope>NUCLEOTIDE SEQUENCE</scope>
</reference>
<feature type="transmembrane region" description="Helical" evidence="1">
    <location>
        <begin position="146"/>
        <end position="167"/>
    </location>
</feature>
<sequence length="174" mass="19766">SLEPVWQQLGDVYASRLGPVKFAQTAFLRPGRCHPHTEDPALILSPGSSRLLVLCILILHLGIIVFNIGGLIVIPWGGVRGWSWVRNFWLRLAHLVALSVVAIQALLGRACFLTIWQAELSTRAEARGHTPPLIAHWINQLIFWPIPLWVFTLLYIVVWVYTVALWWRFPPRAP</sequence>
<accession>T0ZDE3</accession>
<proteinExistence type="predicted"/>
<keyword evidence="1" id="KW-0472">Membrane</keyword>
<comment type="caution">
    <text evidence="2">The sequence shown here is derived from an EMBL/GenBank/DDBJ whole genome shotgun (WGS) entry which is preliminary data.</text>
</comment>
<feature type="transmembrane region" description="Helical" evidence="1">
    <location>
        <begin position="88"/>
        <end position="107"/>
    </location>
</feature>
<gene>
    <name evidence="2" type="ORF">B2A_08995</name>
</gene>
<reference evidence="2" key="1">
    <citation type="submission" date="2013-08" db="EMBL/GenBank/DDBJ databases">
        <authorList>
            <person name="Mendez C."/>
            <person name="Richter M."/>
            <person name="Ferrer M."/>
            <person name="Sanchez J."/>
        </authorList>
    </citation>
    <scope>NUCLEOTIDE SEQUENCE</scope>
</reference>
<feature type="non-terminal residue" evidence="2">
    <location>
        <position position="1"/>
    </location>
</feature>
<feature type="non-terminal residue" evidence="2">
    <location>
        <position position="174"/>
    </location>
</feature>